<name>A0A5N6QF47_9ROSI</name>
<protein>
    <submittedName>
        <fullName evidence="2">Uncharacterized protein</fullName>
    </submittedName>
</protein>
<evidence type="ECO:0000256" key="1">
    <source>
        <dbReference type="SAM" id="MobiDB-lite"/>
    </source>
</evidence>
<gene>
    <name evidence="2" type="ORF">FH972_001926</name>
</gene>
<keyword evidence="3" id="KW-1185">Reference proteome</keyword>
<reference evidence="2 3" key="1">
    <citation type="submission" date="2019-06" db="EMBL/GenBank/DDBJ databases">
        <title>A chromosomal-level reference genome of Carpinus fangiana (Coryloideae, Betulaceae).</title>
        <authorList>
            <person name="Yang X."/>
            <person name="Wang Z."/>
            <person name="Zhang L."/>
            <person name="Hao G."/>
            <person name="Liu J."/>
            <person name="Yang Y."/>
        </authorList>
    </citation>
    <scope>NUCLEOTIDE SEQUENCE [LARGE SCALE GENOMIC DNA]</scope>
    <source>
        <strain evidence="2">Cfa_2016G</strain>
        <tissue evidence="2">Leaf</tissue>
    </source>
</reference>
<evidence type="ECO:0000313" key="2">
    <source>
        <dbReference type="EMBL" id="KAE7997279.1"/>
    </source>
</evidence>
<organism evidence="2 3">
    <name type="scientific">Carpinus fangiana</name>
    <dbReference type="NCBI Taxonomy" id="176857"/>
    <lineage>
        <taxon>Eukaryota</taxon>
        <taxon>Viridiplantae</taxon>
        <taxon>Streptophyta</taxon>
        <taxon>Embryophyta</taxon>
        <taxon>Tracheophyta</taxon>
        <taxon>Spermatophyta</taxon>
        <taxon>Magnoliopsida</taxon>
        <taxon>eudicotyledons</taxon>
        <taxon>Gunneridae</taxon>
        <taxon>Pentapetalae</taxon>
        <taxon>rosids</taxon>
        <taxon>fabids</taxon>
        <taxon>Fagales</taxon>
        <taxon>Betulaceae</taxon>
        <taxon>Carpinus</taxon>
    </lineage>
</organism>
<evidence type="ECO:0000313" key="3">
    <source>
        <dbReference type="Proteomes" id="UP000327013"/>
    </source>
</evidence>
<feature type="compositionally biased region" description="Polar residues" evidence="1">
    <location>
        <begin position="37"/>
        <end position="50"/>
    </location>
</feature>
<sequence length="96" mass="10583">MAPKEMKSLIIYVANIILQIKAVKEMLESFEKQILSTNRPRNPVSSLQQGQLPPPHVHPMQQPHENQMNPQLQSMNIQGSVAALDSTAQTGRANGG</sequence>
<dbReference type="Proteomes" id="UP000327013">
    <property type="component" value="Chromosome 1"/>
</dbReference>
<dbReference type="EMBL" id="CM017321">
    <property type="protein sequence ID" value="KAE7997279.1"/>
    <property type="molecule type" value="Genomic_DNA"/>
</dbReference>
<dbReference type="AlphaFoldDB" id="A0A5N6QF47"/>
<feature type="region of interest" description="Disordered" evidence="1">
    <location>
        <begin position="37"/>
        <end position="67"/>
    </location>
</feature>
<accession>A0A5N6QF47</accession>
<proteinExistence type="predicted"/>